<evidence type="ECO:0000313" key="2">
    <source>
        <dbReference type="EMBL" id="QTE48648.1"/>
    </source>
</evidence>
<proteinExistence type="predicted"/>
<organism evidence="1 3">
    <name type="scientific">Mucilaginibacter rubeus</name>
    <dbReference type="NCBI Taxonomy" id="2027860"/>
    <lineage>
        <taxon>Bacteria</taxon>
        <taxon>Pseudomonadati</taxon>
        <taxon>Bacteroidota</taxon>
        <taxon>Sphingobacteriia</taxon>
        <taxon>Sphingobacteriales</taxon>
        <taxon>Sphingobacteriaceae</taxon>
        <taxon>Mucilaginibacter</taxon>
    </lineage>
</organism>
<accession>A0AAE6JBR1</accession>
<evidence type="ECO:0000313" key="4">
    <source>
        <dbReference type="Proteomes" id="UP000663940"/>
    </source>
</evidence>
<dbReference type="Proteomes" id="UP000663940">
    <property type="component" value="Chromosome"/>
</dbReference>
<gene>
    <name evidence="1" type="ORF">DIU31_003400</name>
    <name evidence="2" type="ORF">J3L21_24345</name>
</gene>
<dbReference type="Gene3D" id="3.40.630.30">
    <property type="match status" value="1"/>
</dbReference>
<keyword evidence="4" id="KW-1185">Reference proteome</keyword>
<reference evidence="1 3" key="1">
    <citation type="submission" date="2019-08" db="EMBL/GenBank/DDBJ databases">
        <title>Comparative genome analysis confer to the adaptation heavy metal polluted environment.</title>
        <authorList>
            <person name="Li Y."/>
        </authorList>
    </citation>
    <scope>NUCLEOTIDE SEQUENCE [LARGE SCALE GENOMIC DNA]</scope>
    <source>
        <strain evidence="1 3">P2</strain>
    </source>
</reference>
<reference evidence="2 4" key="2">
    <citation type="submission" date="2021-03" db="EMBL/GenBank/DDBJ databases">
        <title>Mucilaginibacter strains isolated from gold and copper mining confer multi heavy-metal resistance.</title>
        <authorList>
            <person name="Li Y."/>
        </authorList>
    </citation>
    <scope>NUCLEOTIDE SEQUENCE [LARGE SCALE GENOMIC DNA]</scope>
    <source>
        <strain evidence="2 4">P2-4</strain>
    </source>
</reference>
<sequence length="170" mass="19047">MKIETKFVIGNKQGIDALAFVAAATARQKFAGKISDQQLDEYISANFNPDVLMIELNSLSNQYLIIYLEGQPAGYARVTSKGTQPPMFDGKTLARIADFNVLKEFSDDAVIKSLFEKCLSLTARQQAIWINEYEFDPFLAFFENYGFKRNNNIALAKELPLASVSLVKES</sequence>
<dbReference type="InterPro" id="IPR016181">
    <property type="entry name" value="Acyl_CoA_acyltransferase"/>
</dbReference>
<dbReference type="EMBL" id="CP071880">
    <property type="protein sequence ID" value="QTE48648.1"/>
    <property type="molecule type" value="Genomic_DNA"/>
</dbReference>
<dbReference type="SUPFAM" id="SSF55729">
    <property type="entry name" value="Acyl-CoA N-acyltransferases (Nat)"/>
    <property type="match status" value="1"/>
</dbReference>
<dbReference type="RefSeq" id="WP_112654502.1">
    <property type="nucleotide sequence ID" value="NZ_CP043451.1"/>
</dbReference>
<dbReference type="AlphaFoldDB" id="A0AAE6JBR1"/>
<evidence type="ECO:0000313" key="3">
    <source>
        <dbReference type="Proteomes" id="UP000250557"/>
    </source>
</evidence>
<protein>
    <submittedName>
        <fullName evidence="1">N-acetyltransferase</fullName>
    </submittedName>
</protein>
<name>A0AAE6JBR1_9SPHI</name>
<dbReference type="EMBL" id="CP043451">
    <property type="protein sequence ID" value="QEM02608.1"/>
    <property type="molecule type" value="Genomic_DNA"/>
</dbReference>
<evidence type="ECO:0000313" key="1">
    <source>
        <dbReference type="EMBL" id="QEM02608.1"/>
    </source>
</evidence>
<dbReference type="Proteomes" id="UP000250557">
    <property type="component" value="Chromosome"/>
</dbReference>